<dbReference type="EnsemblPlants" id="AUR62042646-RA">
    <property type="protein sequence ID" value="AUR62042646-RA:cds"/>
    <property type="gene ID" value="AUR62042646"/>
</dbReference>
<dbReference type="PANTHER" id="PTHR46890:SF43">
    <property type="entry name" value="NON-LTR RETROELEMENT REVERSE TRANSCRIPTASE"/>
    <property type="match status" value="1"/>
</dbReference>
<reference evidence="3" key="2">
    <citation type="submission" date="2021-03" db="UniProtKB">
        <authorList>
            <consortium name="EnsemblPlants"/>
        </authorList>
    </citation>
    <scope>IDENTIFICATION</scope>
</reference>
<accession>A0A803N9L2</accession>
<dbReference type="Pfam" id="PF00078">
    <property type="entry name" value="RVT_1"/>
    <property type="match status" value="1"/>
</dbReference>
<feature type="domain" description="Reverse transcriptase" evidence="2">
    <location>
        <begin position="3"/>
        <end position="58"/>
    </location>
</feature>
<dbReference type="PANTHER" id="PTHR46890">
    <property type="entry name" value="NON-LTR RETROLELEMENT REVERSE TRANSCRIPTASE-LIKE PROTEIN-RELATED"/>
    <property type="match status" value="1"/>
</dbReference>
<keyword evidence="1" id="KW-0812">Transmembrane</keyword>
<name>A0A803N9L2_CHEQI</name>
<dbReference type="Proteomes" id="UP000596660">
    <property type="component" value="Unplaced"/>
</dbReference>
<evidence type="ECO:0000313" key="4">
    <source>
        <dbReference type="Proteomes" id="UP000596660"/>
    </source>
</evidence>
<protein>
    <recommendedName>
        <fullName evidence="2">Reverse transcriptase domain-containing protein</fullName>
    </recommendedName>
</protein>
<dbReference type="InterPro" id="IPR052343">
    <property type="entry name" value="Retrotransposon-Effector_Assoc"/>
</dbReference>
<organism evidence="3 4">
    <name type="scientific">Chenopodium quinoa</name>
    <name type="common">Quinoa</name>
    <dbReference type="NCBI Taxonomy" id="63459"/>
    <lineage>
        <taxon>Eukaryota</taxon>
        <taxon>Viridiplantae</taxon>
        <taxon>Streptophyta</taxon>
        <taxon>Embryophyta</taxon>
        <taxon>Tracheophyta</taxon>
        <taxon>Spermatophyta</taxon>
        <taxon>Magnoliopsida</taxon>
        <taxon>eudicotyledons</taxon>
        <taxon>Gunneridae</taxon>
        <taxon>Pentapetalae</taxon>
        <taxon>Caryophyllales</taxon>
        <taxon>Chenopodiaceae</taxon>
        <taxon>Chenopodioideae</taxon>
        <taxon>Atripliceae</taxon>
        <taxon>Chenopodium</taxon>
    </lineage>
</organism>
<reference evidence="3" key="1">
    <citation type="journal article" date="2017" name="Nature">
        <title>The genome of Chenopodium quinoa.</title>
        <authorList>
            <person name="Jarvis D.E."/>
            <person name="Ho Y.S."/>
            <person name="Lightfoot D.J."/>
            <person name="Schmoeckel S.M."/>
            <person name="Li B."/>
            <person name="Borm T.J.A."/>
            <person name="Ohyanagi H."/>
            <person name="Mineta K."/>
            <person name="Michell C.T."/>
            <person name="Saber N."/>
            <person name="Kharbatia N.M."/>
            <person name="Rupper R.R."/>
            <person name="Sharp A.R."/>
            <person name="Dally N."/>
            <person name="Boughton B.A."/>
            <person name="Woo Y.H."/>
            <person name="Gao G."/>
            <person name="Schijlen E.G.W.M."/>
            <person name="Guo X."/>
            <person name="Momin A.A."/>
            <person name="Negrao S."/>
            <person name="Al-Babili S."/>
            <person name="Gehring C."/>
            <person name="Roessner U."/>
            <person name="Jung C."/>
            <person name="Murphy K."/>
            <person name="Arold S.T."/>
            <person name="Gojobori T."/>
            <person name="van der Linden C.G."/>
            <person name="van Loo E.N."/>
            <person name="Jellen E.N."/>
            <person name="Maughan P.J."/>
            <person name="Tester M."/>
        </authorList>
    </citation>
    <scope>NUCLEOTIDE SEQUENCE [LARGE SCALE GENOMIC DNA]</scope>
    <source>
        <strain evidence="3">cv. PI 614886</strain>
    </source>
</reference>
<sequence length="116" mass="12744">MVPKVDDVIYVSQYRPIACCNVLYKLISKLLCSRLKLVLPELISENQGAFIEGRSILHNILDCVPVLLSSRGSVLCVAGSVLVLMSSCGAVILISEMLRLLFLFLCSEQAVLMPVF</sequence>
<evidence type="ECO:0000259" key="2">
    <source>
        <dbReference type="Pfam" id="PF00078"/>
    </source>
</evidence>
<keyword evidence="1" id="KW-0472">Membrane</keyword>
<feature type="transmembrane region" description="Helical" evidence="1">
    <location>
        <begin position="72"/>
        <end position="94"/>
    </location>
</feature>
<keyword evidence="1" id="KW-1133">Transmembrane helix</keyword>
<evidence type="ECO:0000313" key="3">
    <source>
        <dbReference type="EnsemblPlants" id="AUR62042646-RA:cds"/>
    </source>
</evidence>
<dbReference type="Gramene" id="AUR62042646-RA">
    <property type="protein sequence ID" value="AUR62042646-RA:cds"/>
    <property type="gene ID" value="AUR62042646"/>
</dbReference>
<dbReference type="InterPro" id="IPR000477">
    <property type="entry name" value="RT_dom"/>
</dbReference>
<keyword evidence="4" id="KW-1185">Reference proteome</keyword>
<dbReference type="AlphaFoldDB" id="A0A803N9L2"/>
<proteinExistence type="predicted"/>
<evidence type="ECO:0000256" key="1">
    <source>
        <dbReference type="SAM" id="Phobius"/>
    </source>
</evidence>